<dbReference type="InterPro" id="IPR036291">
    <property type="entry name" value="NAD(P)-bd_dom_sf"/>
</dbReference>
<evidence type="ECO:0000313" key="3">
    <source>
        <dbReference type="EMBL" id="MFD1224787.1"/>
    </source>
</evidence>
<sequence length="315" mass="35270">MKRIGIIGLGDIAQKVYLPLLGSNENVHIVGVASRTPATVEKVARQYRIEGRYDTLEALLEAEPEAVFVHSPTETHYDVVMACLKRRTAVYVDKPLSYDYREAEAMSKYALDQGVLLGVGFNRRYAPLYVQAKQWMEETGGFELCSVAKHRTKLQKHGAKYTLYDDLIHMLDLLLWIGGERYEDLQYIEQQDAAGRLLFGAGSLVFHGPGVDRAMKGAGQFSMVRQAGADLEKLELHGSGRSVEVKNMESAVFYEQHALPRSGGFGSWETIAARRGFAGAVDHFLQHLDDKEACAIRADRVLPVHQLIERMTSRL</sequence>
<protein>
    <submittedName>
        <fullName evidence="3">Gfo/Idh/MocA family protein</fullName>
    </submittedName>
</protein>
<dbReference type="PANTHER" id="PTHR43708">
    <property type="entry name" value="CONSERVED EXPRESSED OXIDOREDUCTASE (EUROFUNG)"/>
    <property type="match status" value="1"/>
</dbReference>
<dbReference type="InterPro" id="IPR000683">
    <property type="entry name" value="Gfo/Idh/MocA-like_OxRdtase_N"/>
</dbReference>
<reference evidence="4" key="1">
    <citation type="journal article" date="2019" name="Int. J. Syst. Evol. Microbiol.">
        <title>The Global Catalogue of Microorganisms (GCM) 10K type strain sequencing project: providing services to taxonomists for standard genome sequencing and annotation.</title>
        <authorList>
            <consortium name="The Broad Institute Genomics Platform"/>
            <consortium name="The Broad Institute Genome Sequencing Center for Infectious Disease"/>
            <person name="Wu L."/>
            <person name="Ma J."/>
        </authorList>
    </citation>
    <scope>NUCLEOTIDE SEQUENCE [LARGE SCALE GENOMIC DNA]</scope>
    <source>
        <strain evidence="4">CCUG 53270</strain>
    </source>
</reference>
<evidence type="ECO:0000313" key="4">
    <source>
        <dbReference type="Proteomes" id="UP001597180"/>
    </source>
</evidence>
<dbReference type="Proteomes" id="UP001597180">
    <property type="component" value="Unassembled WGS sequence"/>
</dbReference>
<dbReference type="Gene3D" id="3.30.360.10">
    <property type="entry name" value="Dihydrodipicolinate Reductase, domain 2"/>
    <property type="match status" value="1"/>
</dbReference>
<dbReference type="RefSeq" id="WP_345595256.1">
    <property type="nucleotide sequence ID" value="NZ_BAABJG010000056.1"/>
</dbReference>
<comment type="caution">
    <text evidence="3">The sequence shown here is derived from an EMBL/GenBank/DDBJ whole genome shotgun (WGS) entry which is preliminary data.</text>
</comment>
<dbReference type="SUPFAM" id="SSF51735">
    <property type="entry name" value="NAD(P)-binding Rossmann-fold domains"/>
    <property type="match status" value="1"/>
</dbReference>
<dbReference type="InterPro" id="IPR051317">
    <property type="entry name" value="Gfo/Idh/MocA_oxidoreduct"/>
</dbReference>
<dbReference type="EMBL" id="JBHTLU010000049">
    <property type="protein sequence ID" value="MFD1224787.1"/>
    <property type="molecule type" value="Genomic_DNA"/>
</dbReference>
<gene>
    <name evidence="3" type="ORF">ACFQ4B_32230</name>
</gene>
<name>A0ABW3UV54_9BACL</name>
<dbReference type="SUPFAM" id="SSF55347">
    <property type="entry name" value="Glyceraldehyde-3-phosphate dehydrogenase-like, C-terminal domain"/>
    <property type="match status" value="1"/>
</dbReference>
<proteinExistence type="predicted"/>
<evidence type="ECO:0000259" key="1">
    <source>
        <dbReference type="Pfam" id="PF01408"/>
    </source>
</evidence>
<accession>A0ABW3UV54</accession>
<feature type="domain" description="Gfo/Idh/MocA-like oxidoreductase N-terminal" evidence="1">
    <location>
        <begin position="3"/>
        <end position="121"/>
    </location>
</feature>
<dbReference type="Pfam" id="PF21378">
    <property type="entry name" value="YceM-like_C"/>
    <property type="match status" value="1"/>
</dbReference>
<dbReference type="Pfam" id="PF01408">
    <property type="entry name" value="GFO_IDH_MocA"/>
    <property type="match status" value="1"/>
</dbReference>
<dbReference type="InterPro" id="IPR048477">
    <property type="entry name" value="YceM-like_C"/>
</dbReference>
<keyword evidence="4" id="KW-1185">Reference proteome</keyword>
<dbReference type="Gene3D" id="3.40.50.720">
    <property type="entry name" value="NAD(P)-binding Rossmann-like Domain"/>
    <property type="match status" value="1"/>
</dbReference>
<feature type="domain" description="YceM-like C-terminal" evidence="2">
    <location>
        <begin position="127"/>
        <end position="250"/>
    </location>
</feature>
<evidence type="ECO:0000259" key="2">
    <source>
        <dbReference type="Pfam" id="PF21378"/>
    </source>
</evidence>
<dbReference type="PANTHER" id="PTHR43708:SF4">
    <property type="entry name" value="OXIDOREDUCTASE YCEM-RELATED"/>
    <property type="match status" value="1"/>
</dbReference>
<organism evidence="3 4">
    <name type="scientific">Paenibacillus vulneris</name>
    <dbReference type="NCBI Taxonomy" id="1133364"/>
    <lineage>
        <taxon>Bacteria</taxon>
        <taxon>Bacillati</taxon>
        <taxon>Bacillota</taxon>
        <taxon>Bacilli</taxon>
        <taxon>Bacillales</taxon>
        <taxon>Paenibacillaceae</taxon>
        <taxon>Paenibacillus</taxon>
    </lineage>
</organism>